<dbReference type="EMBL" id="JAPUFD010000006">
    <property type="protein sequence ID" value="MDI1487623.1"/>
    <property type="molecule type" value="Genomic_DNA"/>
</dbReference>
<dbReference type="InterPro" id="IPR051678">
    <property type="entry name" value="AGP_Transferase"/>
</dbReference>
<name>A0AA43TTI7_9LECA</name>
<keyword evidence="3" id="KW-1185">Reference proteome</keyword>
<dbReference type="InterPro" id="IPR011009">
    <property type="entry name" value="Kinase-like_dom_sf"/>
</dbReference>
<dbReference type="Gene3D" id="3.90.1200.10">
    <property type="match status" value="1"/>
</dbReference>
<evidence type="ECO:0000313" key="3">
    <source>
        <dbReference type="Proteomes" id="UP001161017"/>
    </source>
</evidence>
<evidence type="ECO:0000259" key="1">
    <source>
        <dbReference type="Pfam" id="PF01636"/>
    </source>
</evidence>
<sequence length="296" mass="34780">MAIDQPDKRYWPEYDAWLPEQPAEDIRIIVAASNERCKVRTSGPEDDRVYTWRSSFRAFTLTSTTFTKRQLYPYEWDLNLYGKMIADPFSRARLVNERNALRFIAENTKIPVPRVLDWTDEGGRFGCLTVEAIKGAQNADDLYDDLTEEKDKQRLLDNIRTFVADVVQPELNRLRSNRLGQLDGGLFVSPRISCHDDRSYWRPKSYTTERFVYCHNDLGKQNFMIDPQSLEVRALIDWEYSGFFPKEAERYIFNDENQVDRWNEGDGRRVIEMLDAPGERAFSFFQDFCGKWAEAD</sequence>
<accession>A0AA43TTI7</accession>
<feature type="domain" description="Aminoglycoside phosphotransferase" evidence="1">
    <location>
        <begin position="87"/>
        <end position="242"/>
    </location>
</feature>
<organism evidence="2 3">
    <name type="scientific">Ramalina farinacea</name>
    <dbReference type="NCBI Taxonomy" id="258253"/>
    <lineage>
        <taxon>Eukaryota</taxon>
        <taxon>Fungi</taxon>
        <taxon>Dikarya</taxon>
        <taxon>Ascomycota</taxon>
        <taxon>Pezizomycotina</taxon>
        <taxon>Lecanoromycetes</taxon>
        <taxon>OSLEUM clade</taxon>
        <taxon>Lecanoromycetidae</taxon>
        <taxon>Lecanorales</taxon>
        <taxon>Lecanorineae</taxon>
        <taxon>Ramalinaceae</taxon>
        <taxon>Ramalina</taxon>
    </lineage>
</organism>
<protein>
    <recommendedName>
        <fullName evidence="1">Aminoglycoside phosphotransferase domain-containing protein</fullName>
    </recommendedName>
</protein>
<dbReference type="Proteomes" id="UP001161017">
    <property type="component" value="Unassembled WGS sequence"/>
</dbReference>
<proteinExistence type="predicted"/>
<dbReference type="Pfam" id="PF01636">
    <property type="entry name" value="APH"/>
    <property type="match status" value="1"/>
</dbReference>
<dbReference type="PANTHER" id="PTHR21310">
    <property type="entry name" value="AMINOGLYCOSIDE PHOSPHOTRANSFERASE-RELATED-RELATED"/>
    <property type="match status" value="1"/>
</dbReference>
<comment type="caution">
    <text evidence="2">The sequence shown here is derived from an EMBL/GenBank/DDBJ whole genome shotgun (WGS) entry which is preliminary data.</text>
</comment>
<dbReference type="PANTHER" id="PTHR21310:SF15">
    <property type="entry name" value="AMINOGLYCOSIDE PHOSPHOTRANSFERASE DOMAIN-CONTAINING PROTEIN"/>
    <property type="match status" value="1"/>
</dbReference>
<dbReference type="SUPFAM" id="SSF56112">
    <property type="entry name" value="Protein kinase-like (PK-like)"/>
    <property type="match status" value="1"/>
</dbReference>
<evidence type="ECO:0000313" key="2">
    <source>
        <dbReference type="EMBL" id="MDI1487623.1"/>
    </source>
</evidence>
<reference evidence="2" key="1">
    <citation type="journal article" date="2023" name="Genome Biol. Evol.">
        <title>First Whole Genome Sequence and Flow Cytometry Genome Size Data for the Lichen-Forming Fungus Ramalina farinacea (Ascomycota).</title>
        <authorList>
            <person name="Llewellyn T."/>
            <person name="Mian S."/>
            <person name="Hill R."/>
            <person name="Leitch I.J."/>
            <person name="Gaya E."/>
        </authorList>
    </citation>
    <scope>NUCLEOTIDE SEQUENCE</scope>
    <source>
        <strain evidence="2">LIQ254RAFAR</strain>
    </source>
</reference>
<dbReference type="AlphaFoldDB" id="A0AA43TTI7"/>
<gene>
    <name evidence="2" type="ORF">OHK93_006893</name>
</gene>
<dbReference type="InterPro" id="IPR002575">
    <property type="entry name" value="Aminoglycoside_PTrfase"/>
</dbReference>